<dbReference type="Proteomes" id="UP000245697">
    <property type="component" value="Unassembled WGS sequence"/>
</dbReference>
<evidence type="ECO:0000313" key="3">
    <source>
        <dbReference type="Proteomes" id="UP000245697"/>
    </source>
</evidence>
<dbReference type="EMBL" id="QGGR01000022">
    <property type="protein sequence ID" value="PWK39473.1"/>
    <property type="molecule type" value="Genomic_DNA"/>
</dbReference>
<keyword evidence="1" id="KW-1133">Transmembrane helix</keyword>
<organism evidence="2 3">
    <name type="scientific">Actinoplanes xinjiangensis</name>
    <dbReference type="NCBI Taxonomy" id="512350"/>
    <lineage>
        <taxon>Bacteria</taxon>
        <taxon>Bacillati</taxon>
        <taxon>Actinomycetota</taxon>
        <taxon>Actinomycetes</taxon>
        <taxon>Micromonosporales</taxon>
        <taxon>Micromonosporaceae</taxon>
        <taxon>Actinoplanes</taxon>
    </lineage>
</organism>
<dbReference type="AlphaFoldDB" id="A0A316F2P4"/>
<evidence type="ECO:0000256" key="1">
    <source>
        <dbReference type="SAM" id="Phobius"/>
    </source>
</evidence>
<feature type="transmembrane region" description="Helical" evidence="1">
    <location>
        <begin position="14"/>
        <end position="34"/>
    </location>
</feature>
<proteinExistence type="predicted"/>
<dbReference type="RefSeq" id="WP_146246596.1">
    <property type="nucleotide sequence ID" value="NZ_BONA01000075.1"/>
</dbReference>
<name>A0A316F2P4_9ACTN</name>
<keyword evidence="3" id="KW-1185">Reference proteome</keyword>
<gene>
    <name evidence="2" type="ORF">BC793_12245</name>
</gene>
<keyword evidence="1" id="KW-0812">Transmembrane</keyword>
<evidence type="ECO:0000313" key="2">
    <source>
        <dbReference type="EMBL" id="PWK39473.1"/>
    </source>
</evidence>
<reference evidence="2 3" key="1">
    <citation type="submission" date="2018-05" db="EMBL/GenBank/DDBJ databases">
        <title>Genomic Encyclopedia of Archaeal and Bacterial Type Strains, Phase II (KMG-II): from individual species to whole genera.</title>
        <authorList>
            <person name="Goeker M."/>
        </authorList>
    </citation>
    <scope>NUCLEOTIDE SEQUENCE [LARGE SCALE GENOMIC DNA]</scope>
    <source>
        <strain evidence="2 3">DSM 45184</strain>
    </source>
</reference>
<comment type="caution">
    <text evidence="2">The sequence shown here is derived from an EMBL/GenBank/DDBJ whole genome shotgun (WGS) entry which is preliminary data.</text>
</comment>
<sequence>MASPSSGAPLPTRWAMILMIAMMLAMLVGMLTFMETGSWPATLLAALATAGAAIPVLHGVLGP</sequence>
<feature type="transmembrane region" description="Helical" evidence="1">
    <location>
        <begin position="41"/>
        <end position="61"/>
    </location>
</feature>
<protein>
    <submittedName>
        <fullName evidence="2">Uncharacterized protein</fullName>
    </submittedName>
</protein>
<accession>A0A316F2P4</accession>
<keyword evidence="1" id="KW-0472">Membrane</keyword>